<proteinExistence type="inferred from homology"/>
<reference evidence="2 3" key="1">
    <citation type="submission" date="2016-10" db="EMBL/GenBank/DDBJ databases">
        <authorList>
            <person name="de Groot N.N."/>
        </authorList>
    </citation>
    <scope>NUCLEOTIDE SEQUENCE [LARGE SCALE GENOMIC DNA]</scope>
    <source>
        <strain evidence="2 3">CGMCC 1.9157</strain>
    </source>
</reference>
<dbReference type="OrthoDB" id="9815690at2"/>
<comment type="similarity">
    <text evidence="1">Belongs to the glycosyltransferase 20 family.</text>
</comment>
<dbReference type="NCBIfam" id="TIGR02398">
    <property type="entry name" value="gluc_glyc_Psyn"/>
    <property type="match status" value="1"/>
</dbReference>
<dbReference type="RefSeq" id="WP_090071062.1">
    <property type="nucleotide sequence ID" value="NZ_FOVR01000003.1"/>
</dbReference>
<dbReference type="GO" id="GO:0005992">
    <property type="term" value="P:trehalose biosynthetic process"/>
    <property type="evidence" value="ECO:0007669"/>
    <property type="project" value="InterPro"/>
</dbReference>
<dbReference type="InterPro" id="IPR001830">
    <property type="entry name" value="Glyco_trans_20"/>
</dbReference>
<evidence type="ECO:0000313" key="2">
    <source>
        <dbReference type="EMBL" id="SFO14935.1"/>
    </source>
</evidence>
<dbReference type="GO" id="GO:0003825">
    <property type="term" value="F:alpha,alpha-trehalose-phosphate synthase (UDP-forming) activity"/>
    <property type="evidence" value="ECO:0007669"/>
    <property type="project" value="TreeGrafter"/>
</dbReference>
<keyword evidence="3" id="KW-1185">Reference proteome</keyword>
<dbReference type="Pfam" id="PF00982">
    <property type="entry name" value="Glyco_transf_20"/>
    <property type="match status" value="1"/>
</dbReference>
<accession>A0A1I5ETU6</accession>
<dbReference type="InterPro" id="IPR012764">
    <property type="entry name" value="Gluc_glyc_Psyn"/>
</dbReference>
<evidence type="ECO:0000313" key="3">
    <source>
        <dbReference type="Proteomes" id="UP000199236"/>
    </source>
</evidence>
<sequence>MSSDLVIVYHRQPYEEVEVNGKTELRENKSPNGIVPTLKSFFGAVDHGAWVAWKLAEDPANPDFEQVIEVEDDHGKYSVSRLPLSAHQVKEFYHVTSKEAFWPILHGFRERYNYDPVDWPNFREVNWAFAEAAAAEAAEGAMIWVHDYNLWLVPGYLRKMRPDLRIAFFHHTPFPSADMFNILPWRKEIIESLLQCDVVGFHIPRYAANFVSAASSLVDVDVLRRELVSDDLIFEGTALTERRVPTLLNWEDREIGISVAPVGVDVDYITECGNDPENLKRARAIKEEMGDTQLILSVGRTDYTKGGVEQLDSFERLLENNKELIGNVRLMHVSVSANRNMSAYEEIQNDIEAAAGRINGRFGTLDWQPVTLISRAIPFSDLVAYYRAADVAWITPLVDGMNLVAKEYVASRVDGDGVLVLSEFAGAAVEMGSAVIANPFSHRSMDEAILTALNMPEEERRTRMKLLRDAVSRRDIKAWGDQLEAEFSALKAAQRRRTFHSAFKPGAQS</sequence>
<protein>
    <submittedName>
        <fullName evidence="2">Glucosylglycerol-phosphate synthase</fullName>
    </submittedName>
</protein>
<gene>
    <name evidence="2" type="ORF">SAMN04488056_103348</name>
</gene>
<dbReference type="Proteomes" id="UP000199236">
    <property type="component" value="Unassembled WGS sequence"/>
</dbReference>
<dbReference type="PANTHER" id="PTHR10788">
    <property type="entry name" value="TREHALOSE-6-PHOSPHATE SYNTHASE"/>
    <property type="match status" value="1"/>
</dbReference>
<name>A0A1I5ETU6_9HYPH</name>
<dbReference type="AlphaFoldDB" id="A0A1I5ETU6"/>
<dbReference type="STRING" id="655353.SAMN04488056_103348"/>
<dbReference type="SUPFAM" id="SSF53756">
    <property type="entry name" value="UDP-Glycosyltransferase/glycogen phosphorylase"/>
    <property type="match status" value="1"/>
</dbReference>
<organism evidence="2 3">
    <name type="scientific">Cohaesibacter marisflavi</name>
    <dbReference type="NCBI Taxonomy" id="655353"/>
    <lineage>
        <taxon>Bacteria</taxon>
        <taxon>Pseudomonadati</taxon>
        <taxon>Pseudomonadota</taxon>
        <taxon>Alphaproteobacteria</taxon>
        <taxon>Hyphomicrobiales</taxon>
        <taxon>Cohaesibacteraceae</taxon>
    </lineage>
</organism>
<evidence type="ECO:0000256" key="1">
    <source>
        <dbReference type="ARBA" id="ARBA00008799"/>
    </source>
</evidence>
<dbReference type="EMBL" id="FOVR01000003">
    <property type="protein sequence ID" value="SFO14935.1"/>
    <property type="molecule type" value="Genomic_DNA"/>
</dbReference>
<dbReference type="Gene3D" id="3.40.50.2000">
    <property type="entry name" value="Glycogen Phosphorylase B"/>
    <property type="match status" value="2"/>
</dbReference>
<dbReference type="GO" id="GO:0051473">
    <property type="term" value="P:glucosylglycerol biosynthetic process"/>
    <property type="evidence" value="ECO:0007669"/>
    <property type="project" value="InterPro"/>
</dbReference>
<dbReference type="CDD" id="cd03788">
    <property type="entry name" value="GT20_TPS"/>
    <property type="match status" value="1"/>
</dbReference>
<dbReference type="PANTHER" id="PTHR10788:SF106">
    <property type="entry name" value="BCDNA.GH08860"/>
    <property type="match status" value="1"/>
</dbReference>